<reference evidence="1 2" key="2">
    <citation type="journal article" date="2010" name="Stand. Genomic Sci.">
        <title>Complete genome sequence of Nakamurella multipartita type strain (Y-104).</title>
        <authorList>
            <person name="Tice H."/>
            <person name="Mayilraj S."/>
            <person name="Sims D."/>
            <person name="Lapidus A."/>
            <person name="Nolan M."/>
            <person name="Lucas S."/>
            <person name="Glavina Del Rio T."/>
            <person name="Copeland A."/>
            <person name="Cheng J.F."/>
            <person name="Meincke L."/>
            <person name="Bruce D."/>
            <person name="Goodwin L."/>
            <person name="Pitluck S."/>
            <person name="Ivanova N."/>
            <person name="Mavromatis K."/>
            <person name="Ovchinnikova G."/>
            <person name="Pati A."/>
            <person name="Chen A."/>
            <person name="Palaniappan K."/>
            <person name="Land M."/>
            <person name="Hauser L."/>
            <person name="Chang Y.J."/>
            <person name="Jeffries C.D."/>
            <person name="Detter J.C."/>
            <person name="Brettin T."/>
            <person name="Rohde M."/>
            <person name="Goker M."/>
            <person name="Bristow J."/>
            <person name="Eisen J.A."/>
            <person name="Markowitz V."/>
            <person name="Hugenholtz P."/>
            <person name="Kyrpides N.C."/>
            <person name="Klenk H.P."/>
            <person name="Chen F."/>
        </authorList>
    </citation>
    <scope>NUCLEOTIDE SEQUENCE [LARGE SCALE GENOMIC DNA]</scope>
    <source>
        <strain evidence="2">ATCC 700099 / DSM 44233 / CIP 104796 / JCM 9543 / NBRC 105858 / Y-104</strain>
    </source>
</reference>
<dbReference type="KEGG" id="nml:Namu_5075"/>
<protein>
    <recommendedName>
        <fullName evidence="3">Nitroreductase</fullName>
    </recommendedName>
</protein>
<dbReference type="InterPro" id="IPR000415">
    <property type="entry name" value="Nitroreductase-like"/>
</dbReference>
<dbReference type="InParanoid" id="C8XB54"/>
<dbReference type="OrthoDB" id="8156917at2"/>
<evidence type="ECO:0000313" key="1">
    <source>
        <dbReference type="EMBL" id="ACV81346.1"/>
    </source>
</evidence>
<name>C8XB54_NAKMY</name>
<gene>
    <name evidence="1" type="ordered locus">Namu_5075</name>
</gene>
<dbReference type="HOGENOM" id="CLU_051479_3_0_11"/>
<dbReference type="EMBL" id="CP001737">
    <property type="protein sequence ID" value="ACV81346.1"/>
    <property type="molecule type" value="Genomic_DNA"/>
</dbReference>
<evidence type="ECO:0008006" key="3">
    <source>
        <dbReference type="Google" id="ProtNLM"/>
    </source>
</evidence>
<dbReference type="SUPFAM" id="SSF55469">
    <property type="entry name" value="FMN-dependent nitroreductase-like"/>
    <property type="match status" value="2"/>
</dbReference>
<dbReference type="eggNOG" id="COG0778">
    <property type="taxonomic scope" value="Bacteria"/>
</dbReference>
<dbReference type="Proteomes" id="UP000002218">
    <property type="component" value="Chromosome"/>
</dbReference>
<dbReference type="GO" id="GO:0016491">
    <property type="term" value="F:oxidoreductase activity"/>
    <property type="evidence" value="ECO:0007669"/>
    <property type="project" value="InterPro"/>
</dbReference>
<dbReference type="NCBIfam" id="NF047509">
    <property type="entry name" value="Rv3131_FMN_oxido"/>
    <property type="match status" value="1"/>
</dbReference>
<proteinExistence type="predicted"/>
<reference evidence="2" key="1">
    <citation type="submission" date="2009-09" db="EMBL/GenBank/DDBJ databases">
        <title>The complete genome of Nakamurella multipartita DSM 44233.</title>
        <authorList>
            <consortium name="US DOE Joint Genome Institute (JGI-PGF)"/>
            <person name="Lucas S."/>
            <person name="Copeland A."/>
            <person name="Lapidus A."/>
            <person name="Glavina del Rio T."/>
            <person name="Dalin E."/>
            <person name="Tice H."/>
            <person name="Bruce D."/>
            <person name="Goodwin L."/>
            <person name="Pitluck S."/>
            <person name="Kyrpides N."/>
            <person name="Mavromatis K."/>
            <person name="Ivanova N."/>
            <person name="Ovchinnikova G."/>
            <person name="Sims D."/>
            <person name="Meincke L."/>
            <person name="Brettin T."/>
            <person name="Detter J.C."/>
            <person name="Han C."/>
            <person name="Larimer F."/>
            <person name="Land M."/>
            <person name="Hauser L."/>
            <person name="Markowitz V."/>
            <person name="Cheng J.-F."/>
            <person name="Hugenholtz P."/>
            <person name="Woyke T."/>
            <person name="Wu D."/>
            <person name="Klenk H.-P."/>
            <person name="Eisen J.A."/>
        </authorList>
    </citation>
    <scope>NUCLEOTIDE SEQUENCE [LARGE SCALE GENOMIC DNA]</scope>
    <source>
        <strain evidence="2">ATCC 700099 / DSM 44233 / CIP 104796 / JCM 9543 / NBRC 105858 / Y-104</strain>
    </source>
</reference>
<dbReference type="RefSeq" id="WP_015750154.1">
    <property type="nucleotide sequence ID" value="NC_013235.1"/>
</dbReference>
<keyword evidence="2" id="KW-1185">Reference proteome</keyword>
<dbReference type="AlphaFoldDB" id="C8XB54"/>
<dbReference type="Gene3D" id="3.40.109.10">
    <property type="entry name" value="NADH Oxidase"/>
    <property type="match status" value="1"/>
</dbReference>
<sequence>MGTDMFTEVFATSRGAALDPWDAAAGAPGIVGMIAAAVLAPSPHNTQPWRFTAGPSWLDVYADVDRVMPTVDPYRRERTIALGAAVENAVVAAPAKGLRPTVTLLPHGPDSDLVARIDVTADHVELTPMAEAIAQRHTNRGPYRSDPVAPELLAELAALAEDGTSVRWVTEDGARCTLGDLLVDAAQAVVDDDAMSRDGYAWFRSTTAQADAHRDGLTVDGQGLAAPVRAVAKLVPPLTSRSITDANWVKQTRSVHTRTAAAYGIVLVDDPYRRADQLAGGRLAERIHLAATTHQLALQHMNQITERMDRDRHRGRPNKFQVRLSRVLGADAHRALCLFRVGWPVRPGKPTPRRAAHQVLTRES</sequence>
<dbReference type="STRING" id="479431.Namu_5075"/>
<organism evidence="1 2">
    <name type="scientific">Nakamurella multipartita (strain ATCC 700099 / DSM 44233 / CIP 104796 / JCM 9543 / NBRC 105858 / Y-104)</name>
    <name type="common">Microsphaera multipartita</name>
    <dbReference type="NCBI Taxonomy" id="479431"/>
    <lineage>
        <taxon>Bacteria</taxon>
        <taxon>Bacillati</taxon>
        <taxon>Actinomycetota</taxon>
        <taxon>Actinomycetes</taxon>
        <taxon>Nakamurellales</taxon>
        <taxon>Nakamurellaceae</taxon>
        <taxon>Nakamurella</taxon>
    </lineage>
</organism>
<accession>C8XB54</accession>
<evidence type="ECO:0000313" key="2">
    <source>
        <dbReference type="Proteomes" id="UP000002218"/>
    </source>
</evidence>